<keyword evidence="11 14" id="KW-1015">Disulfide bond</keyword>
<keyword evidence="9 14" id="KW-0560">Oxidoreductase</keyword>
<dbReference type="GO" id="GO:0009055">
    <property type="term" value="F:electron transfer activity"/>
    <property type="evidence" value="ECO:0007669"/>
    <property type="project" value="UniProtKB-UniRule"/>
</dbReference>
<evidence type="ECO:0000256" key="1">
    <source>
        <dbReference type="ARBA" id="ARBA00004429"/>
    </source>
</evidence>
<evidence type="ECO:0000256" key="15">
    <source>
        <dbReference type="SAM" id="Phobius"/>
    </source>
</evidence>
<dbReference type="PANTHER" id="PTHR36570">
    <property type="entry name" value="DISULFIDE BOND FORMATION PROTEIN B"/>
    <property type="match status" value="1"/>
</dbReference>
<dbReference type="InterPro" id="IPR023380">
    <property type="entry name" value="DsbB-like_sf"/>
</dbReference>
<evidence type="ECO:0000256" key="5">
    <source>
        <dbReference type="ARBA" id="ARBA00022519"/>
    </source>
</evidence>
<evidence type="ECO:0000256" key="3">
    <source>
        <dbReference type="ARBA" id="ARBA00022448"/>
    </source>
</evidence>
<keyword evidence="6 14" id="KW-0812">Transmembrane</keyword>
<dbReference type="EMBL" id="WSSB01000003">
    <property type="protein sequence ID" value="MXR36296.1"/>
    <property type="molecule type" value="Genomic_DNA"/>
</dbReference>
<evidence type="ECO:0000256" key="13">
    <source>
        <dbReference type="ARBA" id="ARBA00023284"/>
    </source>
</evidence>
<evidence type="ECO:0000256" key="4">
    <source>
        <dbReference type="ARBA" id="ARBA00022475"/>
    </source>
</evidence>
<keyword evidence="3 14" id="KW-0813">Transport</keyword>
<dbReference type="Gene3D" id="1.20.1550.10">
    <property type="entry name" value="DsbB-like"/>
    <property type="match status" value="1"/>
</dbReference>
<evidence type="ECO:0000256" key="12">
    <source>
        <dbReference type="ARBA" id="ARBA00023186"/>
    </source>
</evidence>
<evidence type="ECO:0000256" key="6">
    <source>
        <dbReference type="ARBA" id="ARBA00022692"/>
    </source>
</evidence>
<feature type="transmembrane region" description="Helical" evidence="15">
    <location>
        <begin position="140"/>
        <end position="158"/>
    </location>
</feature>
<dbReference type="GO" id="GO:0015035">
    <property type="term" value="F:protein-disulfide reductase activity"/>
    <property type="evidence" value="ECO:0007669"/>
    <property type="project" value="UniProtKB-UniRule"/>
</dbReference>
<feature type="transmembrane region" description="Helical" evidence="15">
    <location>
        <begin position="66"/>
        <end position="87"/>
    </location>
</feature>
<keyword evidence="8 14" id="KW-1133">Transmembrane helix</keyword>
<dbReference type="InterPro" id="IPR050183">
    <property type="entry name" value="DsbB"/>
</dbReference>
<dbReference type="GO" id="GO:0006457">
    <property type="term" value="P:protein folding"/>
    <property type="evidence" value="ECO:0007669"/>
    <property type="project" value="InterPro"/>
</dbReference>
<dbReference type="GO" id="GO:0005886">
    <property type="term" value="C:plasma membrane"/>
    <property type="evidence" value="ECO:0007669"/>
    <property type="project" value="UniProtKB-SubCell"/>
</dbReference>
<keyword evidence="13 14" id="KW-0676">Redox-active center</keyword>
<evidence type="ECO:0000256" key="11">
    <source>
        <dbReference type="ARBA" id="ARBA00023157"/>
    </source>
</evidence>
<evidence type="ECO:0000256" key="7">
    <source>
        <dbReference type="ARBA" id="ARBA00022982"/>
    </source>
</evidence>
<evidence type="ECO:0000256" key="2">
    <source>
        <dbReference type="ARBA" id="ARBA00008823"/>
    </source>
</evidence>
<comment type="similarity">
    <text evidence="2 14">Belongs to the DsbB family.</text>
</comment>
<dbReference type="InterPro" id="IPR022920">
    <property type="entry name" value="Disulphide_bond_form_DsbB"/>
</dbReference>
<organism evidence="16 17">
    <name type="scientific">Craterilacuibacter sinensis</name>
    <dbReference type="NCBI Taxonomy" id="2686017"/>
    <lineage>
        <taxon>Bacteria</taxon>
        <taxon>Pseudomonadati</taxon>
        <taxon>Pseudomonadota</taxon>
        <taxon>Betaproteobacteria</taxon>
        <taxon>Neisseriales</taxon>
        <taxon>Neisseriaceae</taxon>
        <taxon>Craterilacuibacter</taxon>
    </lineage>
</organism>
<comment type="caution">
    <text evidence="16">The sequence shown here is derived from an EMBL/GenBank/DDBJ whole genome shotgun (WGS) entry which is preliminary data.</text>
</comment>
<gene>
    <name evidence="14" type="primary">dsbB</name>
    <name evidence="16" type="ORF">GQF02_04820</name>
</gene>
<evidence type="ECO:0000256" key="10">
    <source>
        <dbReference type="ARBA" id="ARBA00023136"/>
    </source>
</evidence>
<comment type="function">
    <text evidence="14">Required for disulfide bond formation in some periplasmic proteins. Acts by oxidizing the DsbA protein.</text>
</comment>
<feature type="transmembrane region" description="Helical" evidence="15">
    <location>
        <begin position="40"/>
        <end position="59"/>
    </location>
</feature>
<protein>
    <recommendedName>
        <fullName evidence="14">Disulfide bond formation protein B</fullName>
    </recommendedName>
    <alternativeName>
        <fullName evidence="14">Disulfide oxidoreductase</fullName>
    </alternativeName>
</protein>
<evidence type="ECO:0000256" key="8">
    <source>
        <dbReference type="ARBA" id="ARBA00022989"/>
    </source>
</evidence>
<dbReference type="InterPro" id="IPR003752">
    <property type="entry name" value="DiS_bond_form_DsbB/BdbC"/>
</dbReference>
<feature type="topological domain" description="Cytoplasmic" evidence="14">
    <location>
        <begin position="160"/>
        <end position="162"/>
    </location>
</feature>
<sequence length="162" mass="17345">MELPGRRAGFLLLALACAGAMGFALFAQYVLGLEPCPMCIMQRIAVIAAGIFALLAALLPLCQARIAGVLALLSSLSGGAVAARQVWLQQLPWDQVPACGPGLDYMLETMPLWSVFSKVLKGSGECAVVDWTLFGLSMPMWSGLFFAASLGFTLFLLWRSRS</sequence>
<evidence type="ECO:0000256" key="9">
    <source>
        <dbReference type="ARBA" id="ARBA00023002"/>
    </source>
</evidence>
<dbReference type="HAMAP" id="MF_00286">
    <property type="entry name" value="DsbB"/>
    <property type="match status" value="1"/>
</dbReference>
<evidence type="ECO:0000256" key="14">
    <source>
        <dbReference type="HAMAP-Rule" id="MF_00286"/>
    </source>
</evidence>
<reference evidence="16 17" key="1">
    <citation type="submission" date="2019-12" db="EMBL/GenBank/DDBJ databases">
        <title>Neisseriaceae gen. nov. sp. Genome sequencing and assembly.</title>
        <authorList>
            <person name="Liu Z."/>
            <person name="Li A."/>
        </authorList>
    </citation>
    <scope>NUCLEOTIDE SEQUENCE [LARGE SCALE GENOMIC DNA]</scope>
    <source>
        <strain evidence="16 17">B2N2-7</strain>
    </source>
</reference>
<proteinExistence type="inferred from homology"/>
<feature type="disulfide bond" description="Redox-active" evidence="14">
    <location>
        <begin position="36"/>
        <end position="39"/>
    </location>
</feature>
<evidence type="ECO:0000313" key="17">
    <source>
        <dbReference type="Proteomes" id="UP000467214"/>
    </source>
</evidence>
<comment type="caution">
    <text evidence="14">Lacks conserved residue(s) required for the propagation of feature annotation.</text>
</comment>
<dbReference type="AlphaFoldDB" id="A0A845BPW5"/>
<keyword evidence="10 14" id="KW-0472">Membrane</keyword>
<dbReference type="SUPFAM" id="SSF158442">
    <property type="entry name" value="DsbB-like"/>
    <property type="match status" value="1"/>
</dbReference>
<feature type="topological domain" description="Periplasmic" evidence="14">
    <location>
        <begin position="27"/>
        <end position="44"/>
    </location>
</feature>
<evidence type="ECO:0000313" key="16">
    <source>
        <dbReference type="EMBL" id="MXR36296.1"/>
    </source>
</evidence>
<keyword evidence="17" id="KW-1185">Reference proteome</keyword>
<dbReference type="Proteomes" id="UP000467214">
    <property type="component" value="Unassembled WGS sequence"/>
</dbReference>
<keyword evidence="7 14" id="KW-0249">Electron transport</keyword>
<keyword evidence="4 14" id="KW-1003">Cell membrane</keyword>
<feature type="topological domain" description="Cytoplasmic" evidence="14">
    <location>
        <begin position="1"/>
        <end position="9"/>
    </location>
</feature>
<accession>A0A845BPW5</accession>
<dbReference type="Pfam" id="PF02600">
    <property type="entry name" value="DsbB"/>
    <property type="match status" value="1"/>
</dbReference>
<keyword evidence="5" id="KW-0997">Cell inner membrane</keyword>
<name>A0A845BPW5_9NEIS</name>
<comment type="subcellular location">
    <subcellularLocation>
        <location evidence="1">Cell inner membrane</location>
        <topology evidence="1">Multi-pass membrane protein</topology>
    </subcellularLocation>
    <subcellularLocation>
        <location evidence="14">Cell membrane</location>
        <topology evidence="14">Multi-pass membrane protein</topology>
    </subcellularLocation>
</comment>
<dbReference type="PANTHER" id="PTHR36570:SF3">
    <property type="entry name" value="DISULFIDE BOND FORMATION PROTEIN B"/>
    <property type="match status" value="1"/>
</dbReference>
<keyword evidence="12 14" id="KW-0143">Chaperone</keyword>